<comment type="similarity">
    <text evidence="1">Belongs to the glycosyl hydrolase 25 family.</text>
</comment>
<dbReference type="RefSeq" id="WP_330800291.1">
    <property type="nucleotide sequence ID" value="NZ_JAZEWV010000048.1"/>
</dbReference>
<dbReference type="NCBIfam" id="NF038080">
    <property type="entry name" value="PG_bind_siph"/>
    <property type="match status" value="1"/>
</dbReference>
<comment type="caution">
    <text evidence="4">The sequence shown here is derived from an EMBL/GenBank/DDBJ whole genome shotgun (WGS) entry which is preliminary data.</text>
</comment>
<dbReference type="InterPro" id="IPR002053">
    <property type="entry name" value="Glyco_hydro_25"/>
</dbReference>
<proteinExistence type="inferred from homology"/>
<keyword evidence="3" id="KW-0326">Glycosidase</keyword>
<evidence type="ECO:0000313" key="5">
    <source>
        <dbReference type="Proteomes" id="UP001344658"/>
    </source>
</evidence>
<dbReference type="SMART" id="SM00641">
    <property type="entry name" value="Glyco_25"/>
    <property type="match status" value="1"/>
</dbReference>
<accession>A0ABU7PL66</accession>
<dbReference type="Gene3D" id="3.20.20.80">
    <property type="entry name" value="Glycosidases"/>
    <property type="match status" value="1"/>
</dbReference>
<evidence type="ECO:0000313" key="4">
    <source>
        <dbReference type="EMBL" id="MEE4546585.1"/>
    </source>
</evidence>
<keyword evidence="2" id="KW-0378">Hydrolase</keyword>
<protein>
    <submittedName>
        <fullName evidence="4">GH25 family lysozyme</fullName>
    </submittedName>
</protein>
<name>A0ABU7PL66_9ACTN</name>
<dbReference type="CDD" id="cd00599">
    <property type="entry name" value="GH25_muramidase"/>
    <property type="match status" value="1"/>
</dbReference>
<dbReference type="SUPFAM" id="SSF51445">
    <property type="entry name" value="(Trans)glycosidases"/>
    <property type="match status" value="1"/>
</dbReference>
<evidence type="ECO:0000256" key="2">
    <source>
        <dbReference type="ARBA" id="ARBA00022801"/>
    </source>
</evidence>
<reference evidence="4 5" key="1">
    <citation type="submission" date="2023-12" db="EMBL/GenBank/DDBJ databases">
        <title>Streptomyces sp. V4-01.</title>
        <authorList>
            <person name="Somphong A."/>
            <person name="Phongsopitanun W."/>
        </authorList>
    </citation>
    <scope>NUCLEOTIDE SEQUENCE [LARGE SCALE GENOMIC DNA]</scope>
    <source>
        <strain evidence="4 5">V4-01</strain>
    </source>
</reference>
<organism evidence="4 5">
    <name type="scientific">Actinacidiphila polyblastidii</name>
    <dbReference type="NCBI Taxonomy" id="3110430"/>
    <lineage>
        <taxon>Bacteria</taxon>
        <taxon>Bacillati</taxon>
        <taxon>Actinomycetota</taxon>
        <taxon>Actinomycetes</taxon>
        <taxon>Kitasatosporales</taxon>
        <taxon>Streptomycetaceae</taxon>
        <taxon>Actinacidiphila</taxon>
    </lineage>
</organism>
<dbReference type="InterPro" id="IPR017853">
    <property type="entry name" value="GH"/>
</dbReference>
<dbReference type="PANTHER" id="PTHR34135:SF2">
    <property type="entry name" value="LYSOZYME"/>
    <property type="match status" value="1"/>
</dbReference>
<dbReference type="InterPro" id="IPR047763">
    <property type="entry name" value="PG_bind_dom_phiBT1-type"/>
</dbReference>
<dbReference type="Pfam" id="PF01183">
    <property type="entry name" value="Glyco_hydro_25"/>
    <property type="match status" value="1"/>
</dbReference>
<evidence type="ECO:0000256" key="1">
    <source>
        <dbReference type="ARBA" id="ARBA00010646"/>
    </source>
</evidence>
<gene>
    <name evidence="4" type="ORF">V2S66_32050</name>
</gene>
<dbReference type="InterPro" id="IPR018077">
    <property type="entry name" value="Glyco_hydro_fam25_subgr"/>
</dbReference>
<keyword evidence="5" id="KW-1185">Reference proteome</keyword>
<dbReference type="EMBL" id="JAZEWV010000048">
    <property type="protein sequence ID" value="MEE4546585.1"/>
    <property type="molecule type" value="Genomic_DNA"/>
</dbReference>
<dbReference type="Proteomes" id="UP001344658">
    <property type="component" value="Unassembled WGS sequence"/>
</dbReference>
<dbReference type="PROSITE" id="PS51904">
    <property type="entry name" value="GLYCOSYL_HYDROL_F25_2"/>
    <property type="match status" value="1"/>
</dbReference>
<evidence type="ECO:0000256" key="3">
    <source>
        <dbReference type="ARBA" id="ARBA00023295"/>
    </source>
</evidence>
<sequence>MTVSGIDVASYQSDTYSTTGLGFVLVKATEGTGYANPRHAAQIATGRRHSLVVGHYHFVRPGSMTAQATYFLQHAAARAGDVLALDWEDTGVTGAQKDAWIEHVQAAAPRNRVLLYCNRDFWLHRDPTSFAGDGLWIADPGAPAGRPRVDFHWTIHQYSETGGLDRDVANFANTAALRAWAAKGTPAPAHEPFPGVAWFTLGRRSPVVAAMHARLVAVGCNHYASSANKDVIGSGDVASYEAWQRKYNTEHHKGWTGAALKWPPGKETWDALKVPNV</sequence>
<dbReference type="PANTHER" id="PTHR34135">
    <property type="entry name" value="LYSOZYME"/>
    <property type="match status" value="1"/>
</dbReference>